<dbReference type="SUPFAM" id="SSF56349">
    <property type="entry name" value="DNA breaking-rejoining enzymes"/>
    <property type="match status" value="1"/>
</dbReference>
<dbReference type="AlphaFoldDB" id="A0A418NAM8"/>
<dbReference type="InterPro" id="IPR050090">
    <property type="entry name" value="Tyrosine_recombinase_XerCD"/>
</dbReference>
<dbReference type="Gene3D" id="1.10.443.10">
    <property type="entry name" value="Intergrase catalytic core"/>
    <property type="match status" value="1"/>
</dbReference>
<feature type="domain" description="Core-binding (CB)" evidence="7">
    <location>
        <begin position="120"/>
        <end position="203"/>
    </location>
</feature>
<dbReference type="Pfam" id="PF00589">
    <property type="entry name" value="Phage_integrase"/>
    <property type="match status" value="1"/>
</dbReference>
<dbReference type="PANTHER" id="PTHR30349:SF64">
    <property type="entry name" value="PROPHAGE INTEGRASE INTD-RELATED"/>
    <property type="match status" value="1"/>
</dbReference>
<dbReference type="EMBL" id="VNWL01000011">
    <property type="protein sequence ID" value="TXK05025.1"/>
    <property type="molecule type" value="Genomic_DNA"/>
</dbReference>
<dbReference type="InterPro" id="IPR013762">
    <property type="entry name" value="Integrase-like_cat_sf"/>
</dbReference>
<dbReference type="PROSITE" id="PS51900">
    <property type="entry name" value="CB"/>
    <property type="match status" value="1"/>
</dbReference>
<sequence>MTICCTYVVPKTPLKMINVRTVLRKKQLSDGSYPVCLRVTKDRRSKYFKTIYNVFPKEWDERTGSFNKNHSNFIQDNRLLLKFRDRALKVIAELEMEKDDFSLREFEHNFRLAFNPVRRNVFDFWDEIVEELKLAGRMGNARFHNDTSKSVLRYLKFDKDLSFTDITPAFLEKYEAYLRSRGGTDGGIGVRMRSIRALYNRAIRRNIVKESLYPFRVYKVSRLKGRGAKRALTFEEVKQIINVDLSENPELLNSKNYFVFSFYTRGMNFADMMKLKWKDIKGGNIYYTRSKTKGNFTIKILPPVQEILDYYHKNSLDTKYVFPILLHDQLTPNQIENRKTKVLKNYNKDLKSLAELAEIEKSVTSYVARHSFANCLKQKGVATDVISESLGHQNMAITQAYLKELDTSVVDKAIEVLL</sequence>
<keyword evidence="4" id="KW-0233">DNA recombination</keyword>
<dbReference type="Proteomes" id="UP000321528">
    <property type="component" value="Unassembled WGS sequence"/>
</dbReference>
<dbReference type="InterPro" id="IPR010998">
    <property type="entry name" value="Integrase_recombinase_N"/>
</dbReference>
<evidence type="ECO:0000313" key="10">
    <source>
        <dbReference type="Proteomes" id="UP000284189"/>
    </source>
</evidence>
<evidence type="ECO:0000256" key="2">
    <source>
        <dbReference type="ARBA" id="ARBA00022908"/>
    </source>
</evidence>
<comment type="caution">
    <text evidence="8">The sequence shown here is derived from an EMBL/GenBank/DDBJ whole genome shotgun (WGS) entry which is preliminary data.</text>
</comment>
<name>A0A418NAM8_9FLAO</name>
<evidence type="ECO:0000256" key="3">
    <source>
        <dbReference type="ARBA" id="ARBA00023125"/>
    </source>
</evidence>
<evidence type="ECO:0000313" key="9">
    <source>
        <dbReference type="EMBL" id="TXK05025.1"/>
    </source>
</evidence>
<dbReference type="InterPro" id="IPR044068">
    <property type="entry name" value="CB"/>
</dbReference>
<feature type="domain" description="Tyr recombinase" evidence="6">
    <location>
        <begin position="227"/>
        <end position="415"/>
    </location>
</feature>
<dbReference type="InterPro" id="IPR035386">
    <property type="entry name" value="Arm-DNA-bind_5"/>
</dbReference>
<keyword evidence="2" id="KW-0229">DNA integration</keyword>
<evidence type="ECO:0000256" key="5">
    <source>
        <dbReference type="PROSITE-ProRule" id="PRU01248"/>
    </source>
</evidence>
<dbReference type="Pfam" id="PF13102">
    <property type="entry name" value="Phage_int_SAM_5"/>
    <property type="match status" value="1"/>
</dbReference>
<dbReference type="Gene3D" id="1.10.150.130">
    <property type="match status" value="1"/>
</dbReference>
<reference evidence="9 11" key="2">
    <citation type="submission" date="2019-07" db="EMBL/GenBank/DDBJ databases">
        <title>Draft genome of two Muricauda strains isolated from deep sea.</title>
        <authorList>
            <person name="Sun C."/>
        </authorList>
    </citation>
    <scope>NUCLEOTIDE SEQUENCE [LARGE SCALE GENOMIC DNA]</scope>
    <source>
        <strain evidence="9 11">NH166</strain>
    </source>
</reference>
<dbReference type="GO" id="GO:0006310">
    <property type="term" value="P:DNA recombination"/>
    <property type="evidence" value="ECO:0007669"/>
    <property type="project" value="UniProtKB-KW"/>
</dbReference>
<keyword evidence="3 5" id="KW-0238">DNA-binding</keyword>
<evidence type="ECO:0000259" key="6">
    <source>
        <dbReference type="PROSITE" id="PS51898"/>
    </source>
</evidence>
<evidence type="ECO:0000256" key="4">
    <source>
        <dbReference type="ARBA" id="ARBA00023172"/>
    </source>
</evidence>
<keyword evidence="11" id="KW-1185">Reference proteome</keyword>
<dbReference type="InterPro" id="IPR011010">
    <property type="entry name" value="DNA_brk_join_enz"/>
</dbReference>
<dbReference type="Proteomes" id="UP000284189">
    <property type="component" value="Unassembled WGS sequence"/>
</dbReference>
<accession>A0A418NAM8</accession>
<dbReference type="Pfam" id="PF17293">
    <property type="entry name" value="Arm-DNA-bind_5"/>
    <property type="match status" value="1"/>
</dbReference>
<evidence type="ECO:0000259" key="7">
    <source>
        <dbReference type="PROSITE" id="PS51900"/>
    </source>
</evidence>
<comment type="similarity">
    <text evidence="1">Belongs to the 'phage' integrase family.</text>
</comment>
<gene>
    <name evidence="8" type="ORF">D2U88_05275</name>
    <name evidence="9" type="ORF">FQ019_05235</name>
</gene>
<dbReference type="OrthoDB" id="1094492at2"/>
<dbReference type="GO" id="GO:0015074">
    <property type="term" value="P:DNA integration"/>
    <property type="evidence" value="ECO:0007669"/>
    <property type="project" value="UniProtKB-KW"/>
</dbReference>
<dbReference type="EMBL" id="QXFJ01000012">
    <property type="protein sequence ID" value="RIV72441.1"/>
    <property type="molecule type" value="Genomic_DNA"/>
</dbReference>
<dbReference type="InterPro" id="IPR002104">
    <property type="entry name" value="Integrase_catalytic"/>
</dbReference>
<dbReference type="GO" id="GO:0003677">
    <property type="term" value="F:DNA binding"/>
    <property type="evidence" value="ECO:0007669"/>
    <property type="project" value="UniProtKB-UniRule"/>
</dbReference>
<organism evidence="8 10">
    <name type="scientific">Flagellimonas aequoris</name>
    <dbReference type="NCBI Taxonomy" id="2306997"/>
    <lineage>
        <taxon>Bacteria</taxon>
        <taxon>Pseudomonadati</taxon>
        <taxon>Bacteroidota</taxon>
        <taxon>Flavobacteriia</taxon>
        <taxon>Flavobacteriales</taxon>
        <taxon>Flavobacteriaceae</taxon>
        <taxon>Flagellimonas</taxon>
    </lineage>
</organism>
<dbReference type="InterPro" id="IPR025269">
    <property type="entry name" value="SAM-like_dom"/>
</dbReference>
<evidence type="ECO:0000313" key="11">
    <source>
        <dbReference type="Proteomes" id="UP000321528"/>
    </source>
</evidence>
<evidence type="ECO:0000256" key="1">
    <source>
        <dbReference type="ARBA" id="ARBA00008857"/>
    </source>
</evidence>
<dbReference type="PROSITE" id="PS51898">
    <property type="entry name" value="TYR_RECOMBINASE"/>
    <property type="match status" value="1"/>
</dbReference>
<proteinExistence type="inferred from homology"/>
<protein>
    <submittedName>
        <fullName evidence="8">Site-specific integrase</fullName>
    </submittedName>
</protein>
<dbReference type="CDD" id="cd01185">
    <property type="entry name" value="INTN1_C_like"/>
    <property type="match status" value="1"/>
</dbReference>
<dbReference type="PANTHER" id="PTHR30349">
    <property type="entry name" value="PHAGE INTEGRASE-RELATED"/>
    <property type="match status" value="1"/>
</dbReference>
<evidence type="ECO:0000313" key="8">
    <source>
        <dbReference type="EMBL" id="RIV72441.1"/>
    </source>
</evidence>
<reference evidence="8 10" key="1">
    <citation type="submission" date="2018-08" db="EMBL/GenBank/DDBJ databases">
        <title>Proposal of Muricauda 72 sp.nov. and Muricauda NH166 sp.nov., isolated from seawater.</title>
        <authorList>
            <person name="Cheng H."/>
            <person name="Wu Y.-H."/>
            <person name="Guo L.-L."/>
            <person name="Xu X.-W."/>
        </authorList>
    </citation>
    <scope>NUCLEOTIDE SEQUENCE [LARGE SCALE GENOMIC DNA]</scope>
    <source>
        <strain evidence="8 10">NH166</strain>
    </source>
</reference>